<evidence type="ECO:0000313" key="3">
    <source>
        <dbReference type="Proteomes" id="UP001595906"/>
    </source>
</evidence>
<keyword evidence="1" id="KW-0812">Transmembrane</keyword>
<name>A0ABV8PR98_9BACT</name>
<protein>
    <submittedName>
        <fullName evidence="2">DUF6992 family protein</fullName>
    </submittedName>
</protein>
<organism evidence="2 3">
    <name type="scientific">Parasediminibacterium paludis</name>
    <dbReference type="NCBI Taxonomy" id="908966"/>
    <lineage>
        <taxon>Bacteria</taxon>
        <taxon>Pseudomonadati</taxon>
        <taxon>Bacteroidota</taxon>
        <taxon>Chitinophagia</taxon>
        <taxon>Chitinophagales</taxon>
        <taxon>Chitinophagaceae</taxon>
        <taxon>Parasediminibacterium</taxon>
    </lineage>
</organism>
<accession>A0ABV8PR98</accession>
<gene>
    <name evidence="2" type="ORF">ACFOW1_02195</name>
</gene>
<dbReference type="Proteomes" id="UP001595906">
    <property type="component" value="Unassembled WGS sequence"/>
</dbReference>
<reference evidence="3" key="1">
    <citation type="journal article" date="2019" name="Int. J. Syst. Evol. Microbiol.">
        <title>The Global Catalogue of Microorganisms (GCM) 10K type strain sequencing project: providing services to taxonomists for standard genome sequencing and annotation.</title>
        <authorList>
            <consortium name="The Broad Institute Genomics Platform"/>
            <consortium name="The Broad Institute Genome Sequencing Center for Infectious Disease"/>
            <person name="Wu L."/>
            <person name="Ma J."/>
        </authorList>
    </citation>
    <scope>NUCLEOTIDE SEQUENCE [LARGE SCALE GENOMIC DNA]</scope>
    <source>
        <strain evidence="3">CECT 8010</strain>
    </source>
</reference>
<keyword evidence="1" id="KW-1133">Transmembrane helix</keyword>
<comment type="caution">
    <text evidence="2">The sequence shown here is derived from an EMBL/GenBank/DDBJ whole genome shotgun (WGS) entry which is preliminary data.</text>
</comment>
<dbReference type="Pfam" id="PF22503">
    <property type="entry name" value="DUF6992"/>
    <property type="match status" value="1"/>
</dbReference>
<keyword evidence="1" id="KW-0472">Membrane</keyword>
<keyword evidence="3" id="KW-1185">Reference proteome</keyword>
<evidence type="ECO:0000256" key="1">
    <source>
        <dbReference type="SAM" id="Phobius"/>
    </source>
</evidence>
<dbReference type="InterPro" id="IPR054261">
    <property type="entry name" value="DUF6992"/>
</dbReference>
<proteinExistence type="predicted"/>
<feature type="transmembrane region" description="Helical" evidence="1">
    <location>
        <begin position="58"/>
        <end position="75"/>
    </location>
</feature>
<evidence type="ECO:0000313" key="2">
    <source>
        <dbReference type="EMBL" id="MFC4230683.1"/>
    </source>
</evidence>
<dbReference type="RefSeq" id="WP_379012017.1">
    <property type="nucleotide sequence ID" value="NZ_JBHSDC010000002.1"/>
</dbReference>
<feature type="transmembrane region" description="Helical" evidence="1">
    <location>
        <begin position="25"/>
        <end position="46"/>
    </location>
</feature>
<dbReference type="EMBL" id="JBHSDC010000002">
    <property type="protein sequence ID" value="MFC4230683.1"/>
    <property type="molecule type" value="Genomic_DNA"/>
</dbReference>
<sequence>MKNTNQLISLDSIAKRRYQLNKTNMTILAGWAGVNIVQSSISSANATGSDKAFFKMNTYWNVVNLAIAGVGLYSVKKAVNKKLSLMQNVNEQQKLEKILLLNSGLDVGYVFAGLYMQERGQHINNTQTEGFGKSVLLQGSFLLVFDVVQYYLHHANGKHLNGWLQKVDIGASQNGVGVVYRL</sequence>